<feature type="region of interest" description="Disordered" evidence="1">
    <location>
        <begin position="30"/>
        <end position="97"/>
    </location>
</feature>
<evidence type="ECO:0000313" key="4">
    <source>
        <dbReference type="Proteomes" id="UP000078595"/>
    </source>
</evidence>
<reference evidence="2" key="1">
    <citation type="submission" date="2013-07" db="EMBL/GenBank/DDBJ databases">
        <title>The Genome Sequence of Cryptococcus dejecticola CBS10117.</title>
        <authorList>
            <consortium name="The Broad Institute Genome Sequencing Platform"/>
            <person name="Cuomo C."/>
            <person name="Litvintseva A."/>
            <person name="Chen Y."/>
            <person name="Heitman J."/>
            <person name="Sun S."/>
            <person name="Springer D."/>
            <person name="Dromer F."/>
            <person name="Young S.K."/>
            <person name="Zeng Q."/>
            <person name="Gargeya S."/>
            <person name="Fitzgerald M."/>
            <person name="Abouelleil A."/>
            <person name="Alvarado L."/>
            <person name="Berlin A.M."/>
            <person name="Chapman S.B."/>
            <person name="Dewar J."/>
            <person name="Goldberg J."/>
            <person name="Griggs A."/>
            <person name="Gujja S."/>
            <person name="Hansen M."/>
            <person name="Howarth C."/>
            <person name="Imamovic A."/>
            <person name="Larimer J."/>
            <person name="McCowan C."/>
            <person name="Murphy C."/>
            <person name="Pearson M."/>
            <person name="Priest M."/>
            <person name="Roberts A."/>
            <person name="Saif S."/>
            <person name="Shea T."/>
            <person name="Sykes S."/>
            <person name="Wortman J."/>
            <person name="Nusbaum C."/>
            <person name="Birren B."/>
        </authorList>
    </citation>
    <scope>NUCLEOTIDE SEQUENCE [LARGE SCALE GENOMIC DNA]</scope>
    <source>
        <strain evidence="2">CBS 10117</strain>
    </source>
</reference>
<dbReference type="VEuPathDB" id="FungiDB:I303_07947"/>
<organism evidence="2">
    <name type="scientific">Kwoniella dejecticola CBS 10117</name>
    <dbReference type="NCBI Taxonomy" id="1296121"/>
    <lineage>
        <taxon>Eukaryota</taxon>
        <taxon>Fungi</taxon>
        <taxon>Dikarya</taxon>
        <taxon>Basidiomycota</taxon>
        <taxon>Agaricomycotina</taxon>
        <taxon>Tremellomycetes</taxon>
        <taxon>Tremellales</taxon>
        <taxon>Cryptococcaceae</taxon>
        <taxon>Kwoniella</taxon>
    </lineage>
</organism>
<evidence type="ECO:0000256" key="1">
    <source>
        <dbReference type="SAM" id="MobiDB-lite"/>
    </source>
</evidence>
<dbReference type="AlphaFoldDB" id="A0A1A5ZW46"/>
<name>A0A1A5ZW46_9TREE</name>
<dbReference type="KEGG" id="kdj:28971646"/>
<proteinExistence type="predicted"/>
<dbReference type="GeneID" id="28971646"/>
<dbReference type="OrthoDB" id="2563157at2759"/>
<gene>
    <name evidence="2" type="ORF">I303_07947</name>
    <name evidence="3" type="ORF">I303_107954</name>
</gene>
<keyword evidence="4" id="KW-1185">Reference proteome</keyword>
<dbReference type="EMBL" id="KI894036">
    <property type="protein sequence ID" value="OBR82033.1"/>
    <property type="molecule type" value="Genomic_DNA"/>
</dbReference>
<sequence length="669" mass="78334">MARNGKLPKAPYALPPSLWHKLDKRILTKSQREALANRKAKELADKPKEQGEAGPSNAQPPTKRQKVETTNNSLQGGPRPGASSASPSKTTKKVLRPRPRIAAATKISLEVFEMIFSELKISIMNNHLPDLPIKPKTPNVEATKMGNQRLTNGEVLTYKRFLVKKQLYDLGKVCQSWRDRVKDVRNGNEVIIIGEDDGHKAFRRPNTWFGQHLSQPLDLTVQTTLSTFVQIIEALSRFQSPVNIGKLTILHSFQPEIAPRELYGAEGLSRDYIDDLLCKIKPRSLHLEWYSGEDILTKSCVNTIARTLKRNHFTELIMEDDKAVKVKSKNFQFPEGWENCWDIAKMISSRMLEVWKREIKDFIFRANHMELVNEIRESVTFGGLRVFEYHITPLPLKTLKRNGVLPERWTSPIPPPGALRSIDHILMWDFRWRPSKWLRKKASADAKERGEVYDWRDKFPLAPIQWTVYAPFDMWKQEKDRKQFKGEGKRIPWKGEKADIIDAMAKFILKKMDNYVRPWDWVDKSEEQMFNEMFEFVIDRKQKKKNRPPRTGYKDFQIDVRGKAKIDENLVKARILENKFKYFADNGQRRIRELNDEMAALNQPESKQKEYNERHIRHWLKLKSDVERRDMIENLRKKYGCKDLYTNMNWTLTHPKYEGVGFKVEPRIL</sequence>
<feature type="region of interest" description="Disordered" evidence="1">
    <location>
        <begin position="1"/>
        <end position="20"/>
    </location>
</feature>
<accession>A0A1A5ZW46</accession>
<protein>
    <submittedName>
        <fullName evidence="2">Uncharacterized protein</fullName>
    </submittedName>
</protein>
<reference evidence="3" key="2">
    <citation type="submission" date="2013-07" db="EMBL/GenBank/DDBJ databases">
        <authorList>
            <consortium name="The Broad Institute Genome Sequencing Platform"/>
            <person name="Cuomo C."/>
            <person name="Litvintseva A."/>
            <person name="Chen Y."/>
            <person name="Heitman J."/>
            <person name="Sun S."/>
            <person name="Springer D."/>
            <person name="Dromer F."/>
            <person name="Young S.K."/>
            <person name="Zeng Q."/>
            <person name="Gargeya S."/>
            <person name="Fitzgerald M."/>
            <person name="Abouelleil A."/>
            <person name="Alvarado L."/>
            <person name="Berlin A.M."/>
            <person name="Chapman S.B."/>
            <person name="Dewar J."/>
            <person name="Goldberg J."/>
            <person name="Griggs A."/>
            <person name="Gujja S."/>
            <person name="Hansen M."/>
            <person name="Howarth C."/>
            <person name="Imamovic A."/>
            <person name="Larimer J."/>
            <person name="McCowan C."/>
            <person name="Murphy C."/>
            <person name="Pearson M."/>
            <person name="Priest M."/>
            <person name="Roberts A."/>
            <person name="Saif S."/>
            <person name="Shea T."/>
            <person name="Sykes S."/>
            <person name="Wortman J."/>
            <person name="Nusbaum C."/>
            <person name="Birren B."/>
        </authorList>
    </citation>
    <scope>NUCLEOTIDE SEQUENCE</scope>
    <source>
        <strain evidence="3">CBS 10117</strain>
    </source>
</reference>
<feature type="compositionally biased region" description="Polar residues" evidence="1">
    <location>
        <begin position="56"/>
        <end position="75"/>
    </location>
</feature>
<evidence type="ECO:0000313" key="3">
    <source>
        <dbReference type="EMBL" id="WWC65336.1"/>
    </source>
</evidence>
<reference evidence="3" key="3">
    <citation type="submission" date="2024-02" db="EMBL/GenBank/DDBJ databases">
        <title>Comparative genomics of Cryptococcus and Kwoniella reveals pathogenesis evolution and contrasting modes of karyotype evolution via chromosome fusion or intercentromeric recombination.</title>
        <authorList>
            <person name="Coelho M.A."/>
            <person name="David-Palma M."/>
            <person name="Shea T."/>
            <person name="Bowers K."/>
            <person name="McGinley-Smith S."/>
            <person name="Mohammad A.W."/>
            <person name="Gnirke A."/>
            <person name="Yurkov A.M."/>
            <person name="Nowrousian M."/>
            <person name="Sun S."/>
            <person name="Cuomo C.A."/>
            <person name="Heitman J."/>
        </authorList>
    </citation>
    <scope>NUCLEOTIDE SEQUENCE</scope>
    <source>
        <strain evidence="3">CBS 10117</strain>
    </source>
</reference>
<dbReference type="RefSeq" id="XP_018259875.1">
    <property type="nucleotide sequence ID" value="XM_018411207.1"/>
</dbReference>
<dbReference type="EMBL" id="CP144539">
    <property type="protein sequence ID" value="WWC65336.1"/>
    <property type="molecule type" value="Genomic_DNA"/>
</dbReference>
<evidence type="ECO:0000313" key="2">
    <source>
        <dbReference type="EMBL" id="OBR82033.1"/>
    </source>
</evidence>
<dbReference type="Proteomes" id="UP000078595">
    <property type="component" value="Chromosome 10"/>
</dbReference>
<feature type="compositionally biased region" description="Low complexity" evidence="1">
    <location>
        <begin position="76"/>
        <end position="89"/>
    </location>
</feature>
<feature type="compositionally biased region" description="Basic and acidic residues" evidence="1">
    <location>
        <begin position="30"/>
        <end position="51"/>
    </location>
</feature>